<keyword evidence="6 7" id="KW-0472">Membrane</keyword>
<keyword evidence="3" id="KW-1003">Cell membrane</keyword>
<dbReference type="AlphaFoldDB" id="A0A3E2N876"/>
<keyword evidence="5 7" id="KW-1133">Transmembrane helix</keyword>
<evidence type="ECO:0000256" key="2">
    <source>
        <dbReference type="ARBA" id="ARBA00022448"/>
    </source>
</evidence>
<dbReference type="GO" id="GO:0005886">
    <property type="term" value="C:plasma membrane"/>
    <property type="evidence" value="ECO:0007669"/>
    <property type="project" value="UniProtKB-SubCell"/>
</dbReference>
<reference evidence="10 11" key="1">
    <citation type="submission" date="2018-07" db="EMBL/GenBank/DDBJ databases">
        <title>New species, Clostridium PI-S10-A1B.</title>
        <authorList>
            <person name="Krishna G."/>
            <person name="Summeta K."/>
            <person name="Shikha S."/>
            <person name="Prabhu P.B."/>
            <person name="Suresh K."/>
        </authorList>
    </citation>
    <scope>NUCLEOTIDE SEQUENCE [LARGE SCALE GENOMIC DNA]</scope>
    <source>
        <strain evidence="10 11">PI-S10-A1B</strain>
    </source>
</reference>
<dbReference type="Proteomes" id="UP001419084">
    <property type="component" value="Unassembled WGS sequence"/>
</dbReference>
<keyword evidence="12" id="KW-1185">Reference proteome</keyword>
<gene>
    <name evidence="10" type="ORF">DS742_19860</name>
    <name evidence="9" type="ORF">LAD12857_26960</name>
</gene>
<dbReference type="InterPro" id="IPR000515">
    <property type="entry name" value="MetI-like"/>
</dbReference>
<sequence>MRMFTDRKKKRAFREFMYVLPFLLLVAVFSYYPLYGWVYAFFDYKPPFPLRMEQFVGLKWFSSLFTNDVKLKQLLAVLRNTFAISGLSLIFSWFPMIFAVFLNEIKWKPFKVFVQTATTLPNFISWVLVYSIAYCVFCSTGVVNSLLMNLGVLKTPQLYLQSANHIWFKMWLWLTWKNAGWAAIMYIAAISGIDEQLKEAARVDGATRMQVIRHITIPGLIPTFFVLVMLNLANFLTNGLEQYFVFQNAFNKDYIQVLDLYVYNIAMGSGGYSLSTAISMFKSIVSVLLLCATNQISKMVRGEGFV</sequence>
<dbReference type="OrthoDB" id="384651at2"/>
<feature type="transmembrane region" description="Helical" evidence="7">
    <location>
        <begin position="272"/>
        <end position="292"/>
    </location>
</feature>
<evidence type="ECO:0000313" key="11">
    <source>
        <dbReference type="Proteomes" id="UP000260680"/>
    </source>
</evidence>
<comment type="subcellular location">
    <subcellularLocation>
        <location evidence="1 7">Cell membrane</location>
        <topology evidence="1 7">Multi-pass membrane protein</topology>
    </subcellularLocation>
</comment>
<organism evidence="10 11">
    <name type="scientific">Lacrimispora amygdalina</name>
    <dbReference type="NCBI Taxonomy" id="253257"/>
    <lineage>
        <taxon>Bacteria</taxon>
        <taxon>Bacillati</taxon>
        <taxon>Bacillota</taxon>
        <taxon>Clostridia</taxon>
        <taxon>Lachnospirales</taxon>
        <taxon>Lachnospiraceae</taxon>
        <taxon>Lacrimispora</taxon>
    </lineage>
</organism>
<dbReference type="GO" id="GO:0055085">
    <property type="term" value="P:transmembrane transport"/>
    <property type="evidence" value="ECO:0007669"/>
    <property type="project" value="InterPro"/>
</dbReference>
<evidence type="ECO:0000313" key="12">
    <source>
        <dbReference type="Proteomes" id="UP001419084"/>
    </source>
</evidence>
<feature type="transmembrane region" description="Helical" evidence="7">
    <location>
        <begin position="20"/>
        <end position="42"/>
    </location>
</feature>
<evidence type="ECO:0000313" key="10">
    <source>
        <dbReference type="EMBL" id="RFZ77217.1"/>
    </source>
</evidence>
<dbReference type="Gene3D" id="1.10.3720.10">
    <property type="entry name" value="MetI-like"/>
    <property type="match status" value="1"/>
</dbReference>
<evidence type="ECO:0000259" key="8">
    <source>
        <dbReference type="PROSITE" id="PS50928"/>
    </source>
</evidence>
<dbReference type="EMBL" id="BRPJ01000045">
    <property type="protein sequence ID" value="GLB30773.1"/>
    <property type="molecule type" value="Genomic_DNA"/>
</dbReference>
<keyword evidence="4 7" id="KW-0812">Transmembrane</keyword>
<dbReference type="CDD" id="cd06261">
    <property type="entry name" value="TM_PBP2"/>
    <property type="match status" value="1"/>
</dbReference>
<dbReference type="PROSITE" id="PS50928">
    <property type="entry name" value="ABC_TM1"/>
    <property type="match status" value="1"/>
</dbReference>
<comment type="caution">
    <text evidence="10">The sequence shown here is derived from an EMBL/GenBank/DDBJ whole genome shotgun (WGS) entry which is preliminary data.</text>
</comment>
<dbReference type="PANTHER" id="PTHR43227:SF11">
    <property type="entry name" value="BLL4140 PROTEIN"/>
    <property type="match status" value="1"/>
</dbReference>
<evidence type="ECO:0000256" key="6">
    <source>
        <dbReference type="ARBA" id="ARBA00023136"/>
    </source>
</evidence>
<feature type="domain" description="ABC transmembrane type-1" evidence="8">
    <location>
        <begin position="78"/>
        <end position="293"/>
    </location>
</feature>
<evidence type="ECO:0000256" key="4">
    <source>
        <dbReference type="ARBA" id="ARBA00022692"/>
    </source>
</evidence>
<protein>
    <submittedName>
        <fullName evidence="10">Sugar ABC transporter permease</fullName>
    </submittedName>
</protein>
<dbReference type="Pfam" id="PF00528">
    <property type="entry name" value="BPD_transp_1"/>
    <property type="match status" value="1"/>
</dbReference>
<dbReference type="Proteomes" id="UP000260680">
    <property type="component" value="Unassembled WGS sequence"/>
</dbReference>
<feature type="transmembrane region" description="Helical" evidence="7">
    <location>
        <begin position="123"/>
        <end position="150"/>
    </location>
</feature>
<reference evidence="9 12" key="2">
    <citation type="journal article" date="2024" name="Int. J. Syst. Evol. Microbiol.">
        <title>Lacrimispora brassicae sp. nov. isolated from fermented cabbage, and proposal of Clostridium indicum Gundawar et al. 2019 and Clostridium methoxybenzovorans Mechichi et al. 1999 as heterotypic synonyms of Lacrimispora amygdalina (Parshina et al. 2003) Haas and Blanchard 2020 and Lacrimispora indolis (McClung and McCoy 1957) Haas and Blanchard 2020, respectively.</title>
        <authorList>
            <person name="Kobayashi H."/>
            <person name="Tanizawa Y."/>
            <person name="Sakamoto M."/>
            <person name="Ohkuma M."/>
            <person name="Tohno M."/>
        </authorList>
    </citation>
    <scope>NUCLEOTIDE SEQUENCE [LARGE SCALE GENOMIC DNA]</scope>
    <source>
        <strain evidence="9 12">DSM 12857</strain>
    </source>
</reference>
<feature type="transmembrane region" description="Helical" evidence="7">
    <location>
        <begin position="170"/>
        <end position="190"/>
    </location>
</feature>
<keyword evidence="2 7" id="KW-0813">Transport</keyword>
<dbReference type="InterPro" id="IPR050809">
    <property type="entry name" value="UgpAE/MalFG_permease"/>
</dbReference>
<dbReference type="SUPFAM" id="SSF161098">
    <property type="entry name" value="MetI-like"/>
    <property type="match status" value="1"/>
</dbReference>
<name>A0A3E2N876_9FIRM</name>
<evidence type="ECO:0000313" key="9">
    <source>
        <dbReference type="EMBL" id="GLB30773.1"/>
    </source>
</evidence>
<proteinExistence type="inferred from homology"/>
<dbReference type="EMBL" id="QOHO01000066">
    <property type="protein sequence ID" value="RFZ77217.1"/>
    <property type="molecule type" value="Genomic_DNA"/>
</dbReference>
<dbReference type="InterPro" id="IPR035906">
    <property type="entry name" value="MetI-like_sf"/>
</dbReference>
<feature type="transmembrane region" description="Helical" evidence="7">
    <location>
        <begin position="82"/>
        <end position="102"/>
    </location>
</feature>
<evidence type="ECO:0000256" key="3">
    <source>
        <dbReference type="ARBA" id="ARBA00022475"/>
    </source>
</evidence>
<accession>A0A3E2N876</accession>
<evidence type="ECO:0000256" key="1">
    <source>
        <dbReference type="ARBA" id="ARBA00004651"/>
    </source>
</evidence>
<evidence type="ECO:0000256" key="7">
    <source>
        <dbReference type="RuleBase" id="RU363032"/>
    </source>
</evidence>
<dbReference type="RefSeq" id="WP_117418709.1">
    <property type="nucleotide sequence ID" value="NZ_BRPJ01000045.1"/>
</dbReference>
<comment type="similarity">
    <text evidence="7">Belongs to the binding-protein-dependent transport system permease family.</text>
</comment>
<feature type="transmembrane region" description="Helical" evidence="7">
    <location>
        <begin position="211"/>
        <end position="233"/>
    </location>
</feature>
<evidence type="ECO:0000256" key="5">
    <source>
        <dbReference type="ARBA" id="ARBA00022989"/>
    </source>
</evidence>
<dbReference type="PANTHER" id="PTHR43227">
    <property type="entry name" value="BLL4140 PROTEIN"/>
    <property type="match status" value="1"/>
</dbReference>